<feature type="coiled-coil region" evidence="2">
    <location>
        <begin position="391"/>
        <end position="437"/>
    </location>
</feature>
<organism evidence="4 5">
    <name type="scientific">Polyplax serrata</name>
    <name type="common">Common mouse louse</name>
    <dbReference type="NCBI Taxonomy" id="468196"/>
    <lineage>
        <taxon>Eukaryota</taxon>
        <taxon>Metazoa</taxon>
        <taxon>Ecdysozoa</taxon>
        <taxon>Arthropoda</taxon>
        <taxon>Hexapoda</taxon>
        <taxon>Insecta</taxon>
        <taxon>Pterygota</taxon>
        <taxon>Neoptera</taxon>
        <taxon>Paraneoptera</taxon>
        <taxon>Psocodea</taxon>
        <taxon>Troctomorpha</taxon>
        <taxon>Phthiraptera</taxon>
        <taxon>Anoplura</taxon>
        <taxon>Polyplacidae</taxon>
        <taxon>Polyplax</taxon>
    </lineage>
</organism>
<accession>A0ABR1AVU9</accession>
<comment type="similarity">
    <text evidence="1">Belongs to the cyclin-dependent kinase 5 activator family.</text>
</comment>
<dbReference type="PANTHER" id="PTHR23401:SF0">
    <property type="entry name" value="CYCLIN-DEPENDENT KINASE 5 ACTIVATOR"/>
    <property type="match status" value="1"/>
</dbReference>
<name>A0ABR1AVU9_POLSC</name>
<keyword evidence="2" id="KW-0175">Coiled coil</keyword>
<dbReference type="EMBL" id="JAWJWF010000045">
    <property type="protein sequence ID" value="KAK6628046.1"/>
    <property type="molecule type" value="Genomic_DNA"/>
</dbReference>
<reference evidence="4 5" key="1">
    <citation type="submission" date="2023-09" db="EMBL/GenBank/DDBJ databases">
        <title>Genomes of two closely related lineages of the louse Polyplax serrata with different host specificities.</title>
        <authorList>
            <person name="Martinu J."/>
            <person name="Tarabai H."/>
            <person name="Stefka J."/>
            <person name="Hypsa V."/>
        </authorList>
    </citation>
    <scope>NUCLEOTIDE SEQUENCE [LARGE SCALE GENOMIC DNA]</scope>
    <source>
        <strain evidence="4">98ZLc_SE</strain>
    </source>
</reference>
<dbReference type="InterPro" id="IPR036915">
    <property type="entry name" value="Cyclin-like_sf"/>
</dbReference>
<proteinExistence type="inferred from homology"/>
<evidence type="ECO:0000313" key="5">
    <source>
        <dbReference type="Proteomes" id="UP001359485"/>
    </source>
</evidence>
<dbReference type="Gene3D" id="1.10.472.10">
    <property type="entry name" value="Cyclin-like"/>
    <property type="match status" value="1"/>
</dbReference>
<gene>
    <name evidence="4" type="ORF">RUM44_010528</name>
</gene>
<dbReference type="SUPFAM" id="SSF47954">
    <property type="entry name" value="Cyclin-like"/>
    <property type="match status" value="1"/>
</dbReference>
<sequence>MKSIQKSYNDCNKFRTREESCLIELQKEKQKLQPCQFLDVLSITDVAFINPANVVFVYMLVRELVEGNEESEHELQVLVLTCLYLSYSYMGNEISYPLKPFLVEDSKEQFWDRCLNIVNRLSRNMLRINAEPGFFTEIFTELKACGTTAGLNHALNNLSLNGNHINRIHSELGGAGTRRHKLIENKFFQYGDEAQGRKSTIKIEMRRKSSESYQSCILKPNTAALKNGKGKSETTSVRVLSSERKQTRKEKSHNAATAIKETKENKCMREQNGQKNVQTNADKCRRRYEAKYPVYYMEKENCIWENKSSHMGKTKKVQSEDFQVFTKRKEKHSNKSQRKLGRTRTQQETVKNNKVDKLHETKAEINNSNSFSFLGMYQSQSAATEIYNYFMHEQQKKLMLAKQLAAQLRLQRLTTQARALEMKCQQLKAMKENIIKTSEINQKAFQQEATRQKSSVEKEIHVALLMDLPFSVGLKTGRKYYENSIEEKWRRAEKCTQQQQHIRCDMSYRRNDWLEATHPVGGG</sequence>
<evidence type="ECO:0000256" key="3">
    <source>
        <dbReference type="SAM" id="MobiDB-lite"/>
    </source>
</evidence>
<evidence type="ECO:0000256" key="1">
    <source>
        <dbReference type="ARBA" id="ARBA00010175"/>
    </source>
</evidence>
<feature type="compositionally biased region" description="Basic residues" evidence="3">
    <location>
        <begin position="326"/>
        <end position="342"/>
    </location>
</feature>
<protein>
    <recommendedName>
        <fullName evidence="6">Cyclin-dependent kinase 5 activator</fullName>
    </recommendedName>
</protein>
<comment type="caution">
    <text evidence="4">The sequence shown here is derived from an EMBL/GenBank/DDBJ whole genome shotgun (WGS) entry which is preliminary data.</text>
</comment>
<dbReference type="Proteomes" id="UP001359485">
    <property type="component" value="Unassembled WGS sequence"/>
</dbReference>
<dbReference type="InterPro" id="IPR004944">
    <property type="entry name" value="CDK5_activator"/>
</dbReference>
<evidence type="ECO:0008006" key="6">
    <source>
        <dbReference type="Google" id="ProtNLM"/>
    </source>
</evidence>
<feature type="region of interest" description="Disordered" evidence="3">
    <location>
        <begin position="224"/>
        <end position="256"/>
    </location>
</feature>
<dbReference type="Pfam" id="PF03261">
    <property type="entry name" value="CDK5_activator"/>
    <property type="match status" value="1"/>
</dbReference>
<evidence type="ECO:0000256" key="2">
    <source>
        <dbReference type="SAM" id="Coils"/>
    </source>
</evidence>
<keyword evidence="5" id="KW-1185">Reference proteome</keyword>
<evidence type="ECO:0000313" key="4">
    <source>
        <dbReference type="EMBL" id="KAK6628046.1"/>
    </source>
</evidence>
<dbReference type="PANTHER" id="PTHR23401">
    <property type="entry name" value="CYCLIN DEPENDANT KINASE-5 ACTIVATOR"/>
    <property type="match status" value="1"/>
</dbReference>
<feature type="region of interest" description="Disordered" evidence="3">
    <location>
        <begin position="326"/>
        <end position="350"/>
    </location>
</feature>